<dbReference type="EMBL" id="VDUZ01000012">
    <property type="protein sequence ID" value="TXL76025.1"/>
    <property type="molecule type" value="Genomic_DNA"/>
</dbReference>
<reference evidence="2 3" key="1">
    <citation type="submission" date="2019-06" db="EMBL/GenBank/DDBJ databases">
        <title>New taxonomy in bacterial strain CC-CFT640, isolated from vineyard.</title>
        <authorList>
            <person name="Lin S.-Y."/>
            <person name="Tsai C.-F."/>
            <person name="Young C.-C."/>
        </authorList>
    </citation>
    <scope>NUCLEOTIDE SEQUENCE [LARGE SCALE GENOMIC DNA]</scope>
    <source>
        <strain evidence="2 3">CC-CFT640</strain>
    </source>
</reference>
<dbReference type="PANTHER" id="PTHR43682:SF1">
    <property type="entry name" value="LACTATE UTILIZATION PROTEIN C"/>
    <property type="match status" value="1"/>
</dbReference>
<dbReference type="InterPro" id="IPR024185">
    <property type="entry name" value="FTHF_cligase-like_sf"/>
</dbReference>
<dbReference type="AlphaFoldDB" id="A0A5C8PNX7"/>
<comment type="caution">
    <text evidence="2">The sequence shown here is derived from an EMBL/GenBank/DDBJ whole genome shotgun (WGS) entry which is preliminary data.</text>
</comment>
<dbReference type="Gene3D" id="3.40.50.10420">
    <property type="entry name" value="NagB/RpiA/CoA transferase-like"/>
    <property type="match status" value="1"/>
</dbReference>
<dbReference type="OrthoDB" id="9794157at2"/>
<evidence type="ECO:0000259" key="1">
    <source>
        <dbReference type="Pfam" id="PF02589"/>
    </source>
</evidence>
<dbReference type="Pfam" id="PF02589">
    <property type="entry name" value="LUD_dom"/>
    <property type="match status" value="1"/>
</dbReference>
<proteinExistence type="predicted"/>
<name>A0A5C8PNX7_9HYPH</name>
<organism evidence="2 3">
    <name type="scientific">Vineibacter terrae</name>
    <dbReference type="NCBI Taxonomy" id="2586908"/>
    <lineage>
        <taxon>Bacteria</taxon>
        <taxon>Pseudomonadati</taxon>
        <taxon>Pseudomonadota</taxon>
        <taxon>Alphaproteobacteria</taxon>
        <taxon>Hyphomicrobiales</taxon>
        <taxon>Vineibacter</taxon>
    </lineage>
</organism>
<feature type="domain" description="LUD" evidence="1">
    <location>
        <begin position="123"/>
        <end position="221"/>
    </location>
</feature>
<evidence type="ECO:0000313" key="2">
    <source>
        <dbReference type="EMBL" id="TXL76025.1"/>
    </source>
</evidence>
<gene>
    <name evidence="2" type="ORF">FHP25_13110</name>
</gene>
<sequence>MSGREQILGTIRRSLKRDALSGAAREAAEARLRQHPVNIVPARAAGTPDERLRTFEHWATFNHATVARVAAAEVPQAVADYLTSNNLPARAVMAPDPALDRYDWGGRPLLELRRGLPLDADRVAITGALAGIAETGTLVLASGPAHPTSIHLLPETHVAVLREADVVGPMEEVFDRLRARYGEGVMPRTVCTVTGPSRTGDIEQQLELGAHGPRRLHILLVGD</sequence>
<accession>A0A5C8PNX7</accession>
<dbReference type="InterPro" id="IPR003741">
    <property type="entry name" value="LUD_dom"/>
</dbReference>
<evidence type="ECO:0000313" key="3">
    <source>
        <dbReference type="Proteomes" id="UP000321638"/>
    </source>
</evidence>
<dbReference type="Proteomes" id="UP000321638">
    <property type="component" value="Unassembled WGS sequence"/>
</dbReference>
<protein>
    <submittedName>
        <fullName evidence="2">Lactate utilization protein C</fullName>
    </submittedName>
</protein>
<keyword evidence="3" id="KW-1185">Reference proteome</keyword>
<dbReference type="InterPro" id="IPR037171">
    <property type="entry name" value="NagB/RpiA_transferase-like"/>
</dbReference>
<dbReference type="PANTHER" id="PTHR43682">
    <property type="entry name" value="LACTATE UTILIZATION PROTEIN C"/>
    <property type="match status" value="1"/>
</dbReference>
<dbReference type="RefSeq" id="WP_147847386.1">
    <property type="nucleotide sequence ID" value="NZ_VDUZ01000012.1"/>
</dbReference>
<dbReference type="SUPFAM" id="SSF100950">
    <property type="entry name" value="NagB/RpiA/CoA transferase-like"/>
    <property type="match status" value="1"/>
</dbReference>